<comment type="caution">
    <text evidence="2">The sequence shown here is derived from an EMBL/GenBank/DDBJ whole genome shotgun (WGS) entry which is preliminary data.</text>
</comment>
<organism evidence="2 3">
    <name type="scientific">Dissostichus eleginoides</name>
    <name type="common">Patagonian toothfish</name>
    <name type="synonym">Dissostichus amissus</name>
    <dbReference type="NCBI Taxonomy" id="100907"/>
    <lineage>
        <taxon>Eukaryota</taxon>
        <taxon>Metazoa</taxon>
        <taxon>Chordata</taxon>
        <taxon>Craniata</taxon>
        <taxon>Vertebrata</taxon>
        <taxon>Euteleostomi</taxon>
        <taxon>Actinopterygii</taxon>
        <taxon>Neopterygii</taxon>
        <taxon>Teleostei</taxon>
        <taxon>Neoteleostei</taxon>
        <taxon>Acanthomorphata</taxon>
        <taxon>Eupercaria</taxon>
        <taxon>Perciformes</taxon>
        <taxon>Notothenioidei</taxon>
        <taxon>Nototheniidae</taxon>
        <taxon>Dissostichus</taxon>
    </lineage>
</organism>
<evidence type="ECO:0000313" key="2">
    <source>
        <dbReference type="EMBL" id="KAK1906107.1"/>
    </source>
</evidence>
<dbReference type="AlphaFoldDB" id="A0AAD9CRG0"/>
<accession>A0AAD9CRG0</accession>
<keyword evidence="2" id="KW-0436">Ligase</keyword>
<name>A0AAD9CRG0_DISEL</name>
<keyword evidence="3" id="KW-1185">Reference proteome</keyword>
<protein>
    <submittedName>
        <fullName evidence="2">Serine--tRNA ligase</fullName>
    </submittedName>
</protein>
<feature type="non-terminal residue" evidence="2">
    <location>
        <position position="1"/>
    </location>
</feature>
<gene>
    <name evidence="2" type="ORF">KUDE01_008509</name>
</gene>
<dbReference type="EMBL" id="JASDAP010000001">
    <property type="protein sequence ID" value="KAK1906107.1"/>
    <property type="molecule type" value="Genomic_DNA"/>
</dbReference>
<evidence type="ECO:0000256" key="1">
    <source>
        <dbReference type="SAM" id="MobiDB-lite"/>
    </source>
</evidence>
<dbReference type="GO" id="GO:0016874">
    <property type="term" value="F:ligase activity"/>
    <property type="evidence" value="ECO:0007669"/>
    <property type="project" value="UniProtKB-KW"/>
</dbReference>
<feature type="non-terminal residue" evidence="2">
    <location>
        <position position="89"/>
    </location>
</feature>
<proteinExistence type="predicted"/>
<evidence type="ECO:0000313" key="3">
    <source>
        <dbReference type="Proteomes" id="UP001228049"/>
    </source>
</evidence>
<feature type="region of interest" description="Disordered" evidence="1">
    <location>
        <begin position="67"/>
        <end position="89"/>
    </location>
</feature>
<sequence>EITEGAPCVSLYSRSVQNPFKAFIHVKQCATFCEGAGSGDNPEFSPEMGNSVSPCWCSDSKVSLTQTDRQKALDAPLPPPKAARNSAAA</sequence>
<dbReference type="Proteomes" id="UP001228049">
    <property type="component" value="Unassembled WGS sequence"/>
</dbReference>
<reference evidence="2" key="1">
    <citation type="submission" date="2023-04" db="EMBL/GenBank/DDBJ databases">
        <title>Chromosome-level genome of Chaenocephalus aceratus.</title>
        <authorList>
            <person name="Park H."/>
        </authorList>
    </citation>
    <scope>NUCLEOTIDE SEQUENCE</scope>
    <source>
        <strain evidence="2">DE</strain>
        <tissue evidence="2">Muscle</tissue>
    </source>
</reference>